<evidence type="ECO:0000256" key="5">
    <source>
        <dbReference type="ARBA" id="ARBA00022741"/>
    </source>
</evidence>
<feature type="region of interest" description="Disordered" evidence="11">
    <location>
        <begin position="797"/>
        <end position="834"/>
    </location>
</feature>
<dbReference type="Ensembl" id="ENSONIT00000019961.2">
    <property type="protein sequence ID" value="ENSONIP00000019944.2"/>
    <property type="gene ID" value="ENSONIG00000015844.2"/>
</dbReference>
<feature type="compositionally biased region" description="Basic and acidic residues" evidence="11">
    <location>
        <begin position="360"/>
        <end position="370"/>
    </location>
</feature>
<feature type="region of interest" description="Disordered" evidence="11">
    <location>
        <begin position="594"/>
        <end position="625"/>
    </location>
</feature>
<name>I3KFP9_ORENI</name>
<evidence type="ECO:0000313" key="15">
    <source>
        <dbReference type="Proteomes" id="UP000005207"/>
    </source>
</evidence>
<evidence type="ECO:0000313" key="14">
    <source>
        <dbReference type="Ensembl" id="ENSONIP00000019944.2"/>
    </source>
</evidence>
<evidence type="ECO:0000259" key="13">
    <source>
        <dbReference type="PROSITE" id="PS50219"/>
    </source>
</evidence>
<reference evidence="15" key="1">
    <citation type="submission" date="2012-01" db="EMBL/GenBank/DDBJ databases">
        <title>The Genome Sequence of Oreochromis niloticus (Nile Tilapia).</title>
        <authorList>
            <consortium name="Broad Institute Genome Assembly Team"/>
            <consortium name="Broad Institute Sequencing Platform"/>
            <person name="Di Palma F."/>
            <person name="Johnson J."/>
            <person name="Lander E.S."/>
            <person name="Lindblad-Toh K."/>
        </authorList>
    </citation>
    <scope>NUCLEOTIDE SEQUENCE [LARGE SCALE GENOMIC DNA]</scope>
</reference>
<feature type="compositionally biased region" description="Polar residues" evidence="11">
    <location>
        <begin position="822"/>
        <end position="834"/>
    </location>
</feature>
<evidence type="ECO:0000256" key="8">
    <source>
        <dbReference type="ARBA" id="ARBA00047899"/>
    </source>
</evidence>
<evidence type="ECO:0000256" key="7">
    <source>
        <dbReference type="ARBA" id="ARBA00022840"/>
    </source>
</evidence>
<dbReference type="GeneTree" id="ENSGT00950000183196"/>
<evidence type="ECO:0000256" key="10">
    <source>
        <dbReference type="PROSITE-ProRule" id="PRU10141"/>
    </source>
</evidence>
<dbReference type="InterPro" id="IPR011009">
    <property type="entry name" value="Kinase-like_dom_sf"/>
</dbReference>
<dbReference type="OrthoDB" id="8693905at2759"/>
<dbReference type="AlphaFoldDB" id="I3KFP9"/>
<dbReference type="eggNOG" id="KOG0587">
    <property type="taxonomic scope" value="Eukaryota"/>
</dbReference>
<comment type="catalytic activity">
    <reaction evidence="8">
        <text>L-threonyl-[protein] + ATP = O-phospho-L-threonyl-[protein] + ADP + H(+)</text>
        <dbReference type="Rhea" id="RHEA:46608"/>
        <dbReference type="Rhea" id="RHEA-COMP:11060"/>
        <dbReference type="Rhea" id="RHEA-COMP:11605"/>
        <dbReference type="ChEBI" id="CHEBI:15378"/>
        <dbReference type="ChEBI" id="CHEBI:30013"/>
        <dbReference type="ChEBI" id="CHEBI:30616"/>
        <dbReference type="ChEBI" id="CHEBI:61977"/>
        <dbReference type="ChEBI" id="CHEBI:456216"/>
        <dbReference type="EC" id="2.7.11.1"/>
    </reaction>
</comment>
<feature type="domain" description="Protein kinase" evidence="12">
    <location>
        <begin position="25"/>
        <end position="289"/>
    </location>
</feature>
<feature type="compositionally biased region" description="Acidic residues" evidence="11">
    <location>
        <begin position="324"/>
        <end position="338"/>
    </location>
</feature>
<protein>
    <recommendedName>
        <fullName evidence="2">non-specific serine/threonine protein kinase</fullName>
        <ecNumber evidence="2">2.7.11.1</ecNumber>
    </recommendedName>
</protein>
<dbReference type="InterPro" id="IPR000719">
    <property type="entry name" value="Prot_kinase_dom"/>
</dbReference>
<dbReference type="EC" id="2.7.11.1" evidence="2"/>
<evidence type="ECO:0000256" key="6">
    <source>
        <dbReference type="ARBA" id="ARBA00022777"/>
    </source>
</evidence>
<dbReference type="Gene3D" id="3.30.200.20">
    <property type="entry name" value="Phosphorylase Kinase, domain 1"/>
    <property type="match status" value="1"/>
</dbReference>
<evidence type="ECO:0000256" key="2">
    <source>
        <dbReference type="ARBA" id="ARBA00012513"/>
    </source>
</evidence>
<keyword evidence="4" id="KW-0808">Transferase</keyword>
<dbReference type="FunFam" id="3.30.200.20:FF:000006">
    <property type="entry name" value="TRAF2 and NCK-interacting protein kinase isoform 4"/>
    <property type="match status" value="1"/>
</dbReference>
<comment type="catalytic activity">
    <reaction evidence="9">
        <text>L-seryl-[protein] + ATP = O-phospho-L-seryl-[protein] + ADP + H(+)</text>
        <dbReference type="Rhea" id="RHEA:17989"/>
        <dbReference type="Rhea" id="RHEA-COMP:9863"/>
        <dbReference type="Rhea" id="RHEA-COMP:11604"/>
        <dbReference type="ChEBI" id="CHEBI:15378"/>
        <dbReference type="ChEBI" id="CHEBI:29999"/>
        <dbReference type="ChEBI" id="CHEBI:30616"/>
        <dbReference type="ChEBI" id="CHEBI:83421"/>
        <dbReference type="ChEBI" id="CHEBI:456216"/>
        <dbReference type="EC" id="2.7.11.1"/>
    </reaction>
</comment>
<keyword evidence="6" id="KW-0418">Kinase</keyword>
<evidence type="ECO:0000256" key="3">
    <source>
        <dbReference type="ARBA" id="ARBA00022527"/>
    </source>
</evidence>
<organism evidence="14 15">
    <name type="scientific">Oreochromis niloticus</name>
    <name type="common">Nile tilapia</name>
    <name type="synonym">Tilapia nilotica</name>
    <dbReference type="NCBI Taxonomy" id="8128"/>
    <lineage>
        <taxon>Eukaryota</taxon>
        <taxon>Metazoa</taxon>
        <taxon>Chordata</taxon>
        <taxon>Craniata</taxon>
        <taxon>Vertebrata</taxon>
        <taxon>Euteleostomi</taxon>
        <taxon>Actinopterygii</taxon>
        <taxon>Neopterygii</taxon>
        <taxon>Teleostei</taxon>
        <taxon>Neoteleostei</taxon>
        <taxon>Acanthomorphata</taxon>
        <taxon>Ovalentaria</taxon>
        <taxon>Cichlomorphae</taxon>
        <taxon>Cichliformes</taxon>
        <taxon>Cichlidae</taxon>
        <taxon>African cichlids</taxon>
        <taxon>Pseudocrenilabrinae</taxon>
        <taxon>Oreochromini</taxon>
        <taxon>Oreochromis</taxon>
    </lineage>
</organism>
<reference evidence="14" key="2">
    <citation type="submission" date="2025-08" db="UniProtKB">
        <authorList>
            <consortium name="Ensembl"/>
        </authorList>
    </citation>
    <scope>IDENTIFICATION</scope>
</reference>
<dbReference type="SMART" id="SM00036">
    <property type="entry name" value="CNH"/>
    <property type="match status" value="1"/>
</dbReference>
<dbReference type="Pfam" id="PF00069">
    <property type="entry name" value="Pkinase"/>
    <property type="match status" value="1"/>
</dbReference>
<evidence type="ECO:0000256" key="1">
    <source>
        <dbReference type="ARBA" id="ARBA00008874"/>
    </source>
</evidence>
<dbReference type="CDD" id="cd06636">
    <property type="entry name" value="STKc_MAP4K4_6_N"/>
    <property type="match status" value="1"/>
</dbReference>
<dbReference type="Pfam" id="PF00780">
    <property type="entry name" value="CNH"/>
    <property type="match status" value="1"/>
</dbReference>
<dbReference type="InterPro" id="IPR008271">
    <property type="entry name" value="Ser/Thr_kinase_AS"/>
</dbReference>
<accession>I3KFP9</accession>
<evidence type="ECO:0000256" key="11">
    <source>
        <dbReference type="SAM" id="MobiDB-lite"/>
    </source>
</evidence>
<keyword evidence="5 10" id="KW-0547">Nucleotide-binding</keyword>
<dbReference type="SUPFAM" id="SSF56112">
    <property type="entry name" value="Protein kinase-like (PK-like)"/>
    <property type="match status" value="1"/>
</dbReference>
<dbReference type="GeneID" id="100703189"/>
<dbReference type="Gene3D" id="1.10.510.10">
    <property type="entry name" value="Transferase(Phosphotransferase) domain 1"/>
    <property type="match status" value="1"/>
</dbReference>
<feature type="region of interest" description="Disordered" evidence="11">
    <location>
        <begin position="307"/>
        <end position="344"/>
    </location>
</feature>
<evidence type="ECO:0000259" key="12">
    <source>
        <dbReference type="PROSITE" id="PS50011"/>
    </source>
</evidence>
<dbReference type="PROSITE" id="PS50219">
    <property type="entry name" value="CNH"/>
    <property type="match status" value="1"/>
</dbReference>
<dbReference type="PANTHER" id="PTHR47096">
    <property type="entry name" value="MISSHAPEN LIKE KINASE 1"/>
    <property type="match status" value="1"/>
</dbReference>
<dbReference type="InterPro" id="IPR001180">
    <property type="entry name" value="CNH_dom"/>
</dbReference>
<dbReference type="PROSITE" id="PS00108">
    <property type="entry name" value="PROTEIN_KINASE_ST"/>
    <property type="match status" value="1"/>
</dbReference>
<gene>
    <name evidence="14" type="primary">si:zfos-2326c3.2</name>
</gene>
<dbReference type="GO" id="GO:0004674">
    <property type="term" value="F:protein serine/threonine kinase activity"/>
    <property type="evidence" value="ECO:0007669"/>
    <property type="project" value="UniProtKB-KW"/>
</dbReference>
<keyword evidence="3" id="KW-0723">Serine/threonine-protein kinase</keyword>
<evidence type="ECO:0000256" key="9">
    <source>
        <dbReference type="ARBA" id="ARBA00048679"/>
    </source>
</evidence>
<dbReference type="Proteomes" id="UP000005207">
    <property type="component" value="Linkage group LG2"/>
</dbReference>
<keyword evidence="15" id="KW-1185">Reference proteome</keyword>
<dbReference type="GO" id="GO:0005829">
    <property type="term" value="C:cytosol"/>
    <property type="evidence" value="ECO:0007669"/>
    <property type="project" value="TreeGrafter"/>
</dbReference>
<proteinExistence type="inferred from homology"/>
<dbReference type="PROSITE" id="PS50011">
    <property type="entry name" value="PROTEIN_KINASE_DOM"/>
    <property type="match status" value="1"/>
</dbReference>
<feature type="region of interest" description="Disordered" evidence="11">
    <location>
        <begin position="360"/>
        <end position="390"/>
    </location>
</feature>
<keyword evidence="7 10" id="KW-0067">ATP-binding</keyword>
<feature type="binding site" evidence="10">
    <location>
        <position position="54"/>
    </location>
    <ligand>
        <name>ATP</name>
        <dbReference type="ChEBI" id="CHEBI:30616"/>
    </ligand>
</feature>
<dbReference type="STRING" id="8128.ENSONIP00000019945"/>
<dbReference type="InterPro" id="IPR051700">
    <property type="entry name" value="STE20_Ser-Thr_kinase"/>
</dbReference>
<dbReference type="RefSeq" id="XP_013130875.1">
    <property type="nucleotide sequence ID" value="XM_013275421.3"/>
</dbReference>
<dbReference type="PROSITE" id="PS00107">
    <property type="entry name" value="PROTEIN_KINASE_ATP"/>
    <property type="match status" value="1"/>
</dbReference>
<feature type="region of interest" description="Disordered" evidence="11">
    <location>
        <begin position="756"/>
        <end position="781"/>
    </location>
</feature>
<sequence length="1159" mass="130213">MSRENTTRSLDSIDLAALRDPAGIFELVEVVGNGTYGQVYKGRHVKTGQLAAIKVMEVTEEEEEEIKLEINMLKSYSHHRNIATYYGAFIKKGPAGQDHQLWLVMEYCGAGSVTDLVKKTKGNCLKEDWIAYICREVLRGLSHLHSHHVIHRDIKGQNVLLTENAEVKLVDFGVSAQLDKTIGRRNTFIGTPYWMAPEVIACDENPEATYDYRSDLWSLGITALEMAEGAPPLCDMHPMRALFLIPRNPPPKLKSKKWSKRFLTFVDSCLIKNHLHRPTTDVLLRHAFIKDLANERQVRIMLKDHLDRTRKKREKEGPEYEYSGSEEEDDEVTEEEGEPSSIVNVPGEWTLRREFLRLQTEDHEGGRDGGRGGGGGGQRGQQALQQQLEEQERYKQQILADRQRRIQQQQEQRQKLEDQRRQLTDCAFQWGELQEVFLGEESELHDNRILVDEGNKRSDRRQDQAGRQWSADVSVRPLDSAAEQMDFHESNLAKLLLAAGLPGQMHSRLGSGSSSSPCTPAMQRAHFNQNENLRSSRDAPHSSSMSDMAISPLSPFSPMSPTDSVFWDSVETPPKVPERTTSKYYCREPMIGHKRAASSGSPVSAADKSGRCASHGGSSISSNRPGYFKLESPLLQQHPHRKLDNISSGHTQGIKPALGRLNKATEYSSSSDEVGSSDDEERNGSGMSNGKGKYFRGIPDGIVLQPHRNLNQISQLGSDDTYLLPDLLQKLSSSSPTHNAFSQEQRARALGYLRSPTSPGSPTHQDLHDIGSPTGKSLTSSSSSFLPFIDPRLIPISSPPQSPTSIKGEPLKRENHRKGSVVNVNPTNIRPQSDTPEIRKYKKKFNAEVLCAGLWGVNLLVGTENGLWLLDRSGQGKVYPLISRRRFQQMDVLEGLNVLITISGKKNKLRLYYLSWLRNKILRNDPEVEKRQGWTSVGDLEGCVHYKVVRYEKIKFLVIALKNAVEVYAWAPKPYHKFMAFKSFRTLPQKPLSVDLTVEEGQRLKVIYGSVSGFHAIDVDSGTPYDLYLPTHIPGPVRPHAIIILPNKAGTEVLVCYEDEGVYIDTYGRITKDTVLQWGEMPTSVAYLQSNQVMGWGEKAIELRSANTGNLEGVFMHKKAQKLKFLCERNDKVFFASVQSGGSSQIYFMTLGQNSLFNW</sequence>
<dbReference type="HOGENOM" id="CLU_001831_2_0_1"/>
<comment type="similarity">
    <text evidence="1">Belongs to the protein kinase superfamily. STE Ser/Thr protein kinase family. STE20 subfamily.</text>
</comment>
<dbReference type="SMART" id="SM00220">
    <property type="entry name" value="S_TKc"/>
    <property type="match status" value="1"/>
</dbReference>
<dbReference type="InterPro" id="IPR017441">
    <property type="entry name" value="Protein_kinase_ATP_BS"/>
</dbReference>
<dbReference type="GO" id="GO:0005524">
    <property type="term" value="F:ATP binding"/>
    <property type="evidence" value="ECO:0007669"/>
    <property type="project" value="UniProtKB-UniRule"/>
</dbReference>
<dbReference type="FunFam" id="1.10.510.10:FF:000003">
    <property type="entry name" value="TRAF2 and NCK-interacting protein kinase isoform 4"/>
    <property type="match status" value="1"/>
</dbReference>
<dbReference type="PANTHER" id="PTHR47096:SF1">
    <property type="entry name" value="MISSHAPEN LIKE KINASE 1"/>
    <property type="match status" value="1"/>
</dbReference>
<evidence type="ECO:0000256" key="4">
    <source>
        <dbReference type="ARBA" id="ARBA00022679"/>
    </source>
</evidence>
<feature type="domain" description="CNH" evidence="13">
    <location>
        <begin position="846"/>
        <end position="1133"/>
    </location>
</feature>
<reference evidence="14" key="3">
    <citation type="submission" date="2025-09" db="UniProtKB">
        <authorList>
            <consortium name="Ensembl"/>
        </authorList>
    </citation>
    <scope>IDENTIFICATION</scope>
</reference>
<feature type="compositionally biased region" description="Low complexity" evidence="11">
    <location>
        <begin position="771"/>
        <end position="781"/>
    </location>
</feature>
<feature type="region of interest" description="Disordered" evidence="11">
    <location>
        <begin position="644"/>
        <end position="694"/>
    </location>
</feature>